<dbReference type="OrthoDB" id="786614at2759"/>
<name>A0A2H9ZSN0_9ASPA</name>
<dbReference type="InterPro" id="IPR005162">
    <property type="entry name" value="Retrotrans_gag_dom"/>
</dbReference>
<feature type="domain" description="Retrotransposon gag" evidence="1">
    <location>
        <begin position="82"/>
        <end position="162"/>
    </location>
</feature>
<dbReference type="AlphaFoldDB" id="A0A2H9ZSN0"/>
<organism evidence="2 3">
    <name type="scientific">Apostasia shenzhenica</name>
    <dbReference type="NCBI Taxonomy" id="1088818"/>
    <lineage>
        <taxon>Eukaryota</taxon>
        <taxon>Viridiplantae</taxon>
        <taxon>Streptophyta</taxon>
        <taxon>Embryophyta</taxon>
        <taxon>Tracheophyta</taxon>
        <taxon>Spermatophyta</taxon>
        <taxon>Magnoliopsida</taxon>
        <taxon>Liliopsida</taxon>
        <taxon>Asparagales</taxon>
        <taxon>Orchidaceae</taxon>
        <taxon>Apostasioideae</taxon>
        <taxon>Apostasia</taxon>
    </lineage>
</organism>
<sequence length="164" mass="19057">MQVPAAPVPPPQRTQEPEEPRIDRVVGLLLKMRPPRFEGIINPTVAEHWMCKVEKIFKSIHCPENRKASLAASILDVTVDGWWINYQQVRLGERVIEVISWEEFLQVFQSKYVPPSAKDKMISKLLRLVQWDMSVLENEAKFADLAKYVPQLVTSETDRCRLFR</sequence>
<dbReference type="Proteomes" id="UP000236161">
    <property type="component" value="Unassembled WGS sequence"/>
</dbReference>
<proteinExistence type="predicted"/>
<evidence type="ECO:0000259" key="1">
    <source>
        <dbReference type="Pfam" id="PF03732"/>
    </source>
</evidence>
<evidence type="ECO:0000313" key="3">
    <source>
        <dbReference type="Proteomes" id="UP000236161"/>
    </source>
</evidence>
<reference evidence="2 3" key="1">
    <citation type="journal article" date="2017" name="Nature">
        <title>The Apostasia genome and the evolution of orchids.</title>
        <authorList>
            <person name="Zhang G.Q."/>
            <person name="Liu K.W."/>
            <person name="Li Z."/>
            <person name="Lohaus R."/>
            <person name="Hsiao Y.Y."/>
            <person name="Niu S.C."/>
            <person name="Wang J.Y."/>
            <person name="Lin Y.C."/>
            <person name="Xu Q."/>
            <person name="Chen L.J."/>
            <person name="Yoshida K."/>
            <person name="Fujiwara S."/>
            <person name="Wang Z.W."/>
            <person name="Zhang Y.Q."/>
            <person name="Mitsuda N."/>
            <person name="Wang M."/>
            <person name="Liu G.H."/>
            <person name="Pecoraro L."/>
            <person name="Huang H.X."/>
            <person name="Xiao X.J."/>
            <person name="Lin M."/>
            <person name="Wu X.Y."/>
            <person name="Wu W.L."/>
            <person name="Chen Y.Y."/>
            <person name="Chang S.B."/>
            <person name="Sakamoto S."/>
            <person name="Ohme-Takagi M."/>
            <person name="Yagi M."/>
            <person name="Zeng S.J."/>
            <person name="Shen C.Y."/>
            <person name="Yeh C.M."/>
            <person name="Luo Y.B."/>
            <person name="Tsai W.C."/>
            <person name="Van de Peer Y."/>
            <person name="Liu Z.J."/>
        </authorList>
    </citation>
    <scope>NUCLEOTIDE SEQUENCE [LARGE SCALE GENOMIC DNA]</scope>
    <source>
        <strain evidence="3">cv. Shenzhen</strain>
        <tissue evidence="2">Stem</tissue>
    </source>
</reference>
<keyword evidence="3" id="KW-1185">Reference proteome</keyword>
<gene>
    <name evidence="2" type="ORF">AXF42_Ash021726</name>
</gene>
<dbReference type="Pfam" id="PF03732">
    <property type="entry name" value="Retrotrans_gag"/>
    <property type="match status" value="1"/>
</dbReference>
<evidence type="ECO:0000313" key="2">
    <source>
        <dbReference type="EMBL" id="PKA46299.1"/>
    </source>
</evidence>
<dbReference type="EMBL" id="KZ454343">
    <property type="protein sequence ID" value="PKA46299.1"/>
    <property type="molecule type" value="Genomic_DNA"/>
</dbReference>
<protein>
    <recommendedName>
        <fullName evidence="1">Retrotransposon gag domain-containing protein</fullName>
    </recommendedName>
</protein>
<accession>A0A2H9ZSN0</accession>